<keyword evidence="2" id="KW-1185">Reference proteome</keyword>
<dbReference type="Pfam" id="PF13350">
    <property type="entry name" value="Y_phosphatase3"/>
    <property type="match status" value="1"/>
</dbReference>
<dbReference type="AlphaFoldDB" id="A0A1B7NTB4"/>
<organism evidence="1 2">
    <name type="scientific">Emergomyces africanus</name>
    <dbReference type="NCBI Taxonomy" id="1955775"/>
    <lineage>
        <taxon>Eukaryota</taxon>
        <taxon>Fungi</taxon>
        <taxon>Dikarya</taxon>
        <taxon>Ascomycota</taxon>
        <taxon>Pezizomycotina</taxon>
        <taxon>Eurotiomycetes</taxon>
        <taxon>Eurotiomycetidae</taxon>
        <taxon>Onygenales</taxon>
        <taxon>Ajellomycetaceae</taxon>
        <taxon>Emergomyces</taxon>
    </lineage>
</organism>
<dbReference type="InterPro" id="IPR029021">
    <property type="entry name" value="Prot-tyrosine_phosphatase-like"/>
</dbReference>
<evidence type="ECO:0000313" key="1">
    <source>
        <dbReference type="EMBL" id="OAX79991.1"/>
    </source>
</evidence>
<dbReference type="SUPFAM" id="SSF52799">
    <property type="entry name" value="(Phosphotyrosine protein) phosphatases II"/>
    <property type="match status" value="1"/>
</dbReference>
<dbReference type="STRING" id="1658172.A0A1B7NTB4"/>
<dbReference type="EMBL" id="LGUA01000829">
    <property type="protein sequence ID" value="OAX79991.1"/>
    <property type="molecule type" value="Genomic_DNA"/>
</dbReference>
<dbReference type="InterPro" id="IPR026893">
    <property type="entry name" value="Tyr/Ser_Pase_IphP-type"/>
</dbReference>
<dbReference type="PANTHER" id="PTHR31126">
    <property type="entry name" value="TYROSINE-PROTEIN PHOSPHATASE"/>
    <property type="match status" value="1"/>
</dbReference>
<evidence type="ECO:0008006" key="3">
    <source>
        <dbReference type="Google" id="ProtNLM"/>
    </source>
</evidence>
<dbReference type="OrthoDB" id="449382at2759"/>
<evidence type="ECO:0000313" key="2">
    <source>
        <dbReference type="Proteomes" id="UP000091918"/>
    </source>
</evidence>
<dbReference type="GO" id="GO:0004721">
    <property type="term" value="F:phosphoprotein phosphatase activity"/>
    <property type="evidence" value="ECO:0007669"/>
    <property type="project" value="InterPro"/>
</dbReference>
<reference evidence="1 2" key="1">
    <citation type="submission" date="2015-07" db="EMBL/GenBank/DDBJ databases">
        <title>Emmonsia species relationships and genome sequence.</title>
        <authorList>
            <person name="Cuomo C.A."/>
            <person name="Schwartz I.S."/>
            <person name="Kenyon C."/>
            <person name="de Hoog G.S."/>
            <person name="Govender N.P."/>
            <person name="Botha A."/>
            <person name="Moreno L."/>
            <person name="de Vries M."/>
            <person name="Munoz J.F."/>
            <person name="Stielow J.B."/>
        </authorList>
    </citation>
    <scope>NUCLEOTIDE SEQUENCE [LARGE SCALE GENOMIC DNA]</scope>
    <source>
        <strain evidence="1 2">CBS 136260</strain>
    </source>
</reference>
<protein>
    <recommendedName>
        <fullName evidence="3">Tyrosine specific protein phosphatases domain-containing protein</fullName>
    </recommendedName>
</protein>
<accession>A0A1B7NTB4</accession>
<name>A0A1B7NTB4_9EURO</name>
<sequence>MGSNNEIPTYVLRDVVETSVLTPIAADVVSHIISSPPFVSVPGLFNFRDLSQPHTAATPLRKNYIFRSGMPAFLEDDGKVKLTTDLGVKTIFDLRGAPERVRFPPPEIEGVQVRWLPSAQDTVRFDWASFGDGDPAVVMMKMYQNFLVSHAPIYRAVFEHIRDCPEEPFFFYCTAGKDRTGVLAALILRIAGYSPDMIVDDYVLTRVGFEPVREKLYQELLSKNDLDERTTKGIVVAGGISYVAMVQFLEFLEEEFENGAEGYIRSKLGFSGEDIETIRANLKG</sequence>
<proteinExistence type="predicted"/>
<comment type="caution">
    <text evidence="1">The sequence shown here is derived from an EMBL/GenBank/DDBJ whole genome shotgun (WGS) entry which is preliminary data.</text>
</comment>
<gene>
    <name evidence="1" type="ORF">ACJ72_05686</name>
</gene>
<dbReference type="Gene3D" id="3.90.190.10">
    <property type="entry name" value="Protein tyrosine phosphatase superfamily"/>
    <property type="match status" value="1"/>
</dbReference>
<dbReference type="Proteomes" id="UP000091918">
    <property type="component" value="Unassembled WGS sequence"/>
</dbReference>
<dbReference type="PANTHER" id="PTHR31126:SF73">
    <property type="entry name" value="TYROSINE SPECIFIC PROTEIN PHOSPHATASES DOMAIN-CONTAINING PROTEIN"/>
    <property type="match status" value="1"/>
</dbReference>